<gene>
    <name evidence="1" type="ORF">CLV59_107333</name>
</gene>
<evidence type="ECO:0008006" key="3">
    <source>
        <dbReference type="Google" id="ProtNLM"/>
    </source>
</evidence>
<evidence type="ECO:0000313" key="2">
    <source>
        <dbReference type="Proteomes" id="UP000249819"/>
    </source>
</evidence>
<protein>
    <recommendedName>
        <fullName evidence="3">DNA repair photolyase</fullName>
    </recommendedName>
</protein>
<evidence type="ECO:0000313" key="1">
    <source>
        <dbReference type="EMBL" id="RAJ77566.1"/>
    </source>
</evidence>
<proteinExistence type="predicted"/>
<dbReference type="OrthoDB" id="6446858at2"/>
<organism evidence="1 2">
    <name type="scientific">Chitinophaga dinghuensis</name>
    <dbReference type="NCBI Taxonomy" id="1539050"/>
    <lineage>
        <taxon>Bacteria</taxon>
        <taxon>Pseudomonadati</taxon>
        <taxon>Bacteroidota</taxon>
        <taxon>Chitinophagia</taxon>
        <taxon>Chitinophagales</taxon>
        <taxon>Chitinophagaceae</taxon>
        <taxon>Chitinophaga</taxon>
    </lineage>
</organism>
<dbReference type="Proteomes" id="UP000249819">
    <property type="component" value="Unassembled WGS sequence"/>
</dbReference>
<keyword evidence="2" id="KW-1185">Reference proteome</keyword>
<dbReference type="EMBL" id="QLMA01000007">
    <property type="protein sequence ID" value="RAJ77566.1"/>
    <property type="molecule type" value="Genomic_DNA"/>
</dbReference>
<dbReference type="RefSeq" id="WP_111594145.1">
    <property type="nucleotide sequence ID" value="NZ_QLMA01000007.1"/>
</dbReference>
<accession>A0A327VSM7</accession>
<comment type="caution">
    <text evidence="1">The sequence shown here is derived from an EMBL/GenBank/DDBJ whole genome shotgun (WGS) entry which is preliminary data.</text>
</comment>
<sequence length="329" mass="38047">MNRLLKFDDSKALAFQRPSLTSVNEKDLSTMPVYDILCGKSAGLPFEYLMTDIYSGCLPIKSICYGNCSAAEYWINKGYNFGARHINNFDEALFRKSIEQLSPDQRWLRQGWVSDVSLSKKSWELLGPISDVLMEYNIHMVIITKVFTKPSVEVMRKLAANKTELRVSISAIDTKHEIERRFDSLADYRQEGGLSVPYLMSFKFSDEILRNNQELIVQKIVEDDYIGAEHPLRLSNDNAGLESAETERHFHPKFADQTWFGRLYEEVGNFILPPPTFLPADYTFDFLRYSDVQKANAQFRFNNLPTYKDLIEKNLIHNNTFDHASYDVK</sequence>
<reference evidence="1 2" key="1">
    <citation type="submission" date="2018-06" db="EMBL/GenBank/DDBJ databases">
        <title>Genomic Encyclopedia of Archaeal and Bacterial Type Strains, Phase II (KMG-II): from individual species to whole genera.</title>
        <authorList>
            <person name="Goeker M."/>
        </authorList>
    </citation>
    <scope>NUCLEOTIDE SEQUENCE [LARGE SCALE GENOMIC DNA]</scope>
    <source>
        <strain evidence="1 2">DSM 29821</strain>
    </source>
</reference>
<name>A0A327VSM7_9BACT</name>
<dbReference type="AlphaFoldDB" id="A0A327VSM7"/>